<evidence type="ECO:0000256" key="1">
    <source>
        <dbReference type="ARBA" id="ARBA00022448"/>
    </source>
</evidence>
<dbReference type="PANTHER" id="PTHR47153">
    <property type="entry name" value="LACTATE UTILIZATION PROTEIN B"/>
    <property type="match status" value="1"/>
</dbReference>
<keyword evidence="3" id="KW-0677">Repeat</keyword>
<evidence type="ECO:0000256" key="2">
    <source>
        <dbReference type="ARBA" id="ARBA00022485"/>
    </source>
</evidence>
<dbReference type="Gene3D" id="1.10.1060.10">
    <property type="entry name" value="Alpha-helical ferredoxin"/>
    <property type="match status" value="1"/>
</dbReference>
<dbReference type="PROSITE" id="PS00198">
    <property type="entry name" value="4FE4S_FER_1"/>
    <property type="match status" value="1"/>
</dbReference>
<proteinExistence type="predicted"/>
<dbReference type="GO" id="GO:0051539">
    <property type="term" value="F:4 iron, 4 sulfur cluster binding"/>
    <property type="evidence" value="ECO:0007669"/>
    <property type="project" value="UniProtKB-KW"/>
</dbReference>
<keyword evidence="2" id="KW-0411">Iron-sulfur</keyword>
<dbReference type="Proteomes" id="UP000716004">
    <property type="component" value="Unassembled WGS sequence"/>
</dbReference>
<gene>
    <name evidence="6" type="ORF">J9259_01890</name>
    <name evidence="7" type="ORF">KIY12_03960</name>
</gene>
<dbReference type="SUPFAM" id="SSF46548">
    <property type="entry name" value="alpha-helical ferredoxin"/>
    <property type="match status" value="1"/>
</dbReference>
<dbReference type="InterPro" id="IPR009051">
    <property type="entry name" value="Helical_ferredxn"/>
</dbReference>
<dbReference type="EMBL" id="JAGVSJ010000002">
    <property type="protein sequence ID" value="MBX8631265.1"/>
    <property type="molecule type" value="Genomic_DNA"/>
</dbReference>
<protein>
    <submittedName>
        <fullName evidence="7">Lactate utilization protein</fullName>
    </submittedName>
</protein>
<sequence>MAQELRKAKLEVLDNLDSYVAQTVRSVEASGGRAHIAGTVEEAKKIIADLVGERKRIVLSKSNVLLEIGVREMLASSGKDVWETDLGEFIVQIAGDEPSHIVAPALHFSRQDVGRLLNEKIDSSVSEDSSVEQMVSRVREFLLHRYLEAEVGITGANSVAADTGSVALLENEGNIRMVTVLPQTHIAVTGIDKILPSLRLSMMETLVQSGYGGLYPPSYINITSGPSSTADIELQRVTPATGPREFHLVLLDNGRSAANADPELREALLCIKCGRCYFSCPVYKALGRDWMKPPYGGPTGAMWAAIVNRDIFPANLCTHSGGCREVCPVGINIPRVLEHIKELGVRDSR</sequence>
<dbReference type="Pfam" id="PF13183">
    <property type="entry name" value="Fer4_8"/>
    <property type="match status" value="1"/>
</dbReference>
<dbReference type="AlphaFoldDB" id="A0A8J7YTK1"/>
<dbReference type="InterPro" id="IPR003741">
    <property type="entry name" value="LUD_dom"/>
</dbReference>
<evidence type="ECO:0000313" key="6">
    <source>
        <dbReference type="EMBL" id="MBX8631265.1"/>
    </source>
</evidence>
<dbReference type="SUPFAM" id="SSF100950">
    <property type="entry name" value="NagB/RpiA/CoA transferase-like"/>
    <property type="match status" value="1"/>
</dbReference>
<evidence type="ECO:0000256" key="3">
    <source>
        <dbReference type="ARBA" id="ARBA00022737"/>
    </source>
</evidence>
<keyword evidence="2" id="KW-0479">Metal-binding</keyword>
<dbReference type="GO" id="GO:0006089">
    <property type="term" value="P:lactate metabolic process"/>
    <property type="evidence" value="ECO:0007669"/>
    <property type="project" value="InterPro"/>
</dbReference>
<dbReference type="InterPro" id="IPR017896">
    <property type="entry name" value="4Fe4S_Fe-S-bd"/>
</dbReference>
<comment type="caution">
    <text evidence="7">The sequence shown here is derived from an EMBL/GenBank/DDBJ whole genome shotgun (WGS) entry which is preliminary data.</text>
</comment>
<dbReference type="Pfam" id="PF02589">
    <property type="entry name" value="LUD_dom"/>
    <property type="match status" value="1"/>
</dbReference>
<evidence type="ECO:0000259" key="5">
    <source>
        <dbReference type="PROSITE" id="PS51379"/>
    </source>
</evidence>
<dbReference type="PANTHER" id="PTHR47153:SF2">
    <property type="entry name" value="LACTATE UTILIZATION PROTEIN B"/>
    <property type="match status" value="1"/>
</dbReference>
<name>A0A8J7YTK1_9ARCH</name>
<keyword evidence="2" id="KW-0408">Iron</keyword>
<evidence type="ECO:0000256" key="4">
    <source>
        <dbReference type="ARBA" id="ARBA00022982"/>
    </source>
</evidence>
<accession>A0A8J7YTK1</accession>
<evidence type="ECO:0000313" key="8">
    <source>
        <dbReference type="Proteomes" id="UP000750197"/>
    </source>
</evidence>
<organism evidence="7 8">
    <name type="scientific">Candidatus Sysuiplasma superficiale</name>
    <dbReference type="NCBI Taxonomy" id="2823368"/>
    <lineage>
        <taxon>Archaea</taxon>
        <taxon>Methanobacteriati</taxon>
        <taxon>Thermoplasmatota</taxon>
        <taxon>Thermoplasmata</taxon>
        <taxon>Candidatus Sysuiplasmatales</taxon>
        <taxon>Candidatus Sysuiplasmataceae</taxon>
        <taxon>Candidatus Sysuiplasma</taxon>
    </lineage>
</organism>
<dbReference type="PROSITE" id="PS51379">
    <property type="entry name" value="4FE4S_FER_2"/>
    <property type="match status" value="1"/>
</dbReference>
<dbReference type="Proteomes" id="UP000750197">
    <property type="component" value="Unassembled WGS sequence"/>
</dbReference>
<dbReference type="EMBL" id="JAHEAC010000024">
    <property type="protein sequence ID" value="MBX8643862.1"/>
    <property type="molecule type" value="Genomic_DNA"/>
</dbReference>
<evidence type="ECO:0000313" key="7">
    <source>
        <dbReference type="EMBL" id="MBX8643862.1"/>
    </source>
</evidence>
<dbReference type="GO" id="GO:0016491">
    <property type="term" value="F:oxidoreductase activity"/>
    <property type="evidence" value="ECO:0007669"/>
    <property type="project" value="UniProtKB-ARBA"/>
</dbReference>
<dbReference type="InterPro" id="IPR017900">
    <property type="entry name" value="4Fe4S_Fe_S_CS"/>
</dbReference>
<keyword evidence="2" id="KW-0004">4Fe-4S</keyword>
<dbReference type="InterPro" id="IPR037171">
    <property type="entry name" value="NagB/RpiA_transferase-like"/>
</dbReference>
<keyword evidence="4" id="KW-0249">Electron transport</keyword>
<keyword evidence="1" id="KW-0813">Transport</keyword>
<dbReference type="InterPro" id="IPR024185">
    <property type="entry name" value="FTHF_cligase-like_sf"/>
</dbReference>
<dbReference type="Gene3D" id="3.40.50.10420">
    <property type="entry name" value="NagB/RpiA/CoA transferase-like"/>
    <property type="match status" value="1"/>
</dbReference>
<reference evidence="7" key="1">
    <citation type="submission" date="2021-05" db="EMBL/GenBank/DDBJ databases">
        <title>Genomic insights into ecological role and evolution of a novel Thermoplasmata order Candidatus Sysuiplasmatales.</title>
        <authorList>
            <person name="Yuan Y."/>
        </authorList>
    </citation>
    <scope>NUCLEOTIDE SEQUENCE</scope>
    <source>
        <strain evidence="7">TUT19-bin139</strain>
        <strain evidence="6">YP2-bin.285</strain>
    </source>
</reference>
<feature type="domain" description="4Fe-4S ferredoxin-type" evidence="5">
    <location>
        <begin position="260"/>
        <end position="291"/>
    </location>
</feature>
<dbReference type="InterPro" id="IPR004452">
    <property type="entry name" value="LutB/LldF"/>
</dbReference>